<name>A0A9P6GV33_9MICR</name>
<sequence length="169" mass="19548">GDFVLETDASDTGLGACLRQNGRPVAYLSRTLIGAEKNYGITDREVLASLWTMEKLQYHLVGKKFKLVTDHKAIEFIKTKVEFGSARIQRWFKRFEKFNFDVEYRKGVEMITSDALSKSQDNKILSVIYNLNSEDELQNKVIIHHIKLNHRKKIQADMGKIGIKYPRIK</sequence>
<feature type="non-terminal residue" evidence="8">
    <location>
        <position position="1"/>
    </location>
</feature>
<dbReference type="InterPro" id="IPR041373">
    <property type="entry name" value="RT_RNaseH"/>
</dbReference>
<keyword evidence="5" id="KW-0378">Hydrolase</keyword>
<evidence type="ECO:0000313" key="8">
    <source>
        <dbReference type="EMBL" id="KAF9747729.1"/>
    </source>
</evidence>
<gene>
    <name evidence="8" type="primary">pol_37</name>
    <name evidence="8" type="ORF">NGRA_3516</name>
</gene>
<dbReference type="PANTHER" id="PTHR37984">
    <property type="entry name" value="PROTEIN CBG26694"/>
    <property type="match status" value="1"/>
</dbReference>
<dbReference type="InterPro" id="IPR050951">
    <property type="entry name" value="Retrovirus_Pol_polyprotein"/>
</dbReference>
<dbReference type="Proteomes" id="UP000740883">
    <property type="component" value="Unassembled WGS sequence"/>
</dbReference>
<dbReference type="Gene3D" id="3.10.20.370">
    <property type="match status" value="1"/>
</dbReference>
<organism evidence="8 9">
    <name type="scientific">Nosema granulosis</name>
    <dbReference type="NCBI Taxonomy" id="83296"/>
    <lineage>
        <taxon>Eukaryota</taxon>
        <taxon>Fungi</taxon>
        <taxon>Fungi incertae sedis</taxon>
        <taxon>Microsporidia</taxon>
        <taxon>Nosematidae</taxon>
        <taxon>Nosema</taxon>
    </lineage>
</organism>
<keyword evidence="1" id="KW-0808">Transferase</keyword>
<protein>
    <submittedName>
        <fullName evidence="8">Retrovirus-related Pol polyprotein from transposon</fullName>
    </submittedName>
</protein>
<evidence type="ECO:0000256" key="4">
    <source>
        <dbReference type="ARBA" id="ARBA00022759"/>
    </source>
</evidence>
<dbReference type="CDD" id="cd09274">
    <property type="entry name" value="RNase_HI_RT_Ty3"/>
    <property type="match status" value="1"/>
</dbReference>
<dbReference type="FunFam" id="3.10.20.370:FF:000001">
    <property type="entry name" value="Retrovirus-related Pol polyprotein from transposon 17.6-like protein"/>
    <property type="match status" value="1"/>
</dbReference>
<reference evidence="8 9" key="1">
    <citation type="journal article" date="2020" name="Genome Biol. Evol.">
        <title>Comparative genomics of strictly vertically transmitted, feminizing microsporidia endosymbionts of amphipod crustaceans.</title>
        <authorList>
            <person name="Cormier A."/>
            <person name="Chebbi M.A."/>
            <person name="Giraud I."/>
            <person name="Wattier R."/>
            <person name="Teixeira M."/>
            <person name="Gilbert C."/>
            <person name="Rigaud T."/>
            <person name="Cordaux R."/>
        </authorList>
    </citation>
    <scope>NUCLEOTIDE SEQUENCE [LARGE SCALE GENOMIC DNA]</scope>
    <source>
        <strain evidence="8 9">Ou3-Ou53</strain>
    </source>
</reference>
<evidence type="ECO:0000313" key="9">
    <source>
        <dbReference type="Proteomes" id="UP000740883"/>
    </source>
</evidence>
<dbReference type="InterPro" id="IPR043502">
    <property type="entry name" value="DNA/RNA_pol_sf"/>
</dbReference>
<accession>A0A9P6GV33</accession>
<comment type="caution">
    <text evidence="8">The sequence shown here is derived from an EMBL/GenBank/DDBJ whole genome shotgun (WGS) entry which is preliminary data.</text>
</comment>
<dbReference type="GO" id="GO:0016787">
    <property type="term" value="F:hydrolase activity"/>
    <property type="evidence" value="ECO:0007669"/>
    <property type="project" value="UniProtKB-KW"/>
</dbReference>
<evidence type="ECO:0000256" key="2">
    <source>
        <dbReference type="ARBA" id="ARBA00022695"/>
    </source>
</evidence>
<keyword evidence="4" id="KW-0255">Endonuclease</keyword>
<evidence type="ECO:0000256" key="3">
    <source>
        <dbReference type="ARBA" id="ARBA00022722"/>
    </source>
</evidence>
<keyword evidence="2" id="KW-0548">Nucleotidyltransferase</keyword>
<dbReference type="PANTHER" id="PTHR37984:SF5">
    <property type="entry name" value="PROTEIN NYNRIN-LIKE"/>
    <property type="match status" value="1"/>
</dbReference>
<keyword evidence="9" id="KW-1185">Reference proteome</keyword>
<dbReference type="SUPFAM" id="SSF56672">
    <property type="entry name" value="DNA/RNA polymerases"/>
    <property type="match status" value="1"/>
</dbReference>
<evidence type="ECO:0000256" key="6">
    <source>
        <dbReference type="ARBA" id="ARBA00022918"/>
    </source>
</evidence>
<dbReference type="GO" id="GO:0003964">
    <property type="term" value="F:RNA-directed DNA polymerase activity"/>
    <property type="evidence" value="ECO:0007669"/>
    <property type="project" value="UniProtKB-KW"/>
</dbReference>
<feature type="domain" description="Reverse transcriptase RNase H-like" evidence="7">
    <location>
        <begin position="2"/>
        <end position="98"/>
    </location>
</feature>
<dbReference type="EMBL" id="SBJO01001332">
    <property type="protein sequence ID" value="KAF9747729.1"/>
    <property type="molecule type" value="Genomic_DNA"/>
</dbReference>
<proteinExistence type="predicted"/>
<evidence type="ECO:0000256" key="5">
    <source>
        <dbReference type="ARBA" id="ARBA00022801"/>
    </source>
</evidence>
<keyword evidence="6" id="KW-0695">RNA-directed DNA polymerase</keyword>
<dbReference type="OrthoDB" id="2194247at2759"/>
<keyword evidence="3" id="KW-0540">Nuclease</keyword>
<evidence type="ECO:0000256" key="1">
    <source>
        <dbReference type="ARBA" id="ARBA00022679"/>
    </source>
</evidence>
<dbReference type="Pfam" id="PF17917">
    <property type="entry name" value="RT_RNaseH"/>
    <property type="match status" value="1"/>
</dbReference>
<dbReference type="GO" id="GO:0004519">
    <property type="term" value="F:endonuclease activity"/>
    <property type="evidence" value="ECO:0007669"/>
    <property type="project" value="UniProtKB-KW"/>
</dbReference>
<dbReference type="AlphaFoldDB" id="A0A9P6GV33"/>
<evidence type="ECO:0000259" key="7">
    <source>
        <dbReference type="Pfam" id="PF17917"/>
    </source>
</evidence>